<dbReference type="InterPro" id="IPR023885">
    <property type="entry name" value="4Fe4S-binding_SPASM_dom"/>
</dbReference>
<keyword evidence="2" id="KW-0479">Metal-binding</keyword>
<evidence type="ECO:0000259" key="5">
    <source>
        <dbReference type="PROSITE" id="PS51918"/>
    </source>
</evidence>
<keyword evidence="3" id="KW-0408">Iron</keyword>
<evidence type="ECO:0000313" key="6">
    <source>
        <dbReference type="EMBL" id="GAH66187.1"/>
    </source>
</evidence>
<dbReference type="CDD" id="cd01335">
    <property type="entry name" value="Radical_SAM"/>
    <property type="match status" value="1"/>
</dbReference>
<dbReference type="InterPro" id="IPR058240">
    <property type="entry name" value="rSAM_sf"/>
</dbReference>
<accession>X1H9W7</accession>
<dbReference type="InterPro" id="IPR007197">
    <property type="entry name" value="rSAM"/>
</dbReference>
<evidence type="ECO:0000256" key="3">
    <source>
        <dbReference type="ARBA" id="ARBA00023004"/>
    </source>
</evidence>
<keyword evidence="4" id="KW-0411">Iron-sulfur</keyword>
<dbReference type="Gene3D" id="3.20.20.70">
    <property type="entry name" value="Aldolase class I"/>
    <property type="match status" value="1"/>
</dbReference>
<sequence length="267" mass="29875">MHCYLEPYVREPQLNELSTSEWAGVLKQLFEMGVWYVTITGGEPLYRPDIFKIMEHAKEQGLFFGLLTNGTLVTESVADRIKELGVTGVDVSLYGATPATHEYVTGVTGSFGKAIRAIKLLRERKIRVRIKTPMMKCNVEEQEEMENIAKQLGASYSPDPLVFPKLEQPGSAACIRMDDDQLRTLISERNWVPDDNELMMTSLKRQLICGAGRTRCAISPQGEVFPCTVWRIPLGDLRQQTFKDIWQGEAAGGIRAIGVSDMQVCAT</sequence>
<keyword evidence="1" id="KW-0949">S-adenosyl-L-methionine</keyword>
<evidence type="ECO:0000256" key="4">
    <source>
        <dbReference type="ARBA" id="ARBA00023014"/>
    </source>
</evidence>
<reference evidence="6" key="1">
    <citation type="journal article" date="2014" name="Front. Microbiol.">
        <title>High frequency of phylogenetically diverse reductive dehalogenase-homologous genes in deep subseafloor sedimentary metagenomes.</title>
        <authorList>
            <person name="Kawai M."/>
            <person name="Futagami T."/>
            <person name="Toyoda A."/>
            <person name="Takaki Y."/>
            <person name="Nishi S."/>
            <person name="Hori S."/>
            <person name="Arai W."/>
            <person name="Tsubouchi T."/>
            <person name="Morono Y."/>
            <person name="Uchiyama I."/>
            <person name="Ito T."/>
            <person name="Fujiyama A."/>
            <person name="Inagaki F."/>
            <person name="Takami H."/>
        </authorList>
    </citation>
    <scope>NUCLEOTIDE SEQUENCE</scope>
    <source>
        <strain evidence="6">Expedition CK06-06</strain>
    </source>
</reference>
<dbReference type="PANTHER" id="PTHR11228">
    <property type="entry name" value="RADICAL SAM DOMAIN PROTEIN"/>
    <property type="match status" value="1"/>
</dbReference>
<dbReference type="GO" id="GO:0046872">
    <property type="term" value="F:metal ion binding"/>
    <property type="evidence" value="ECO:0007669"/>
    <property type="project" value="UniProtKB-KW"/>
</dbReference>
<dbReference type="PROSITE" id="PS51918">
    <property type="entry name" value="RADICAL_SAM"/>
    <property type="match status" value="1"/>
</dbReference>
<feature type="non-terminal residue" evidence="6">
    <location>
        <position position="267"/>
    </location>
</feature>
<evidence type="ECO:0000256" key="1">
    <source>
        <dbReference type="ARBA" id="ARBA00022691"/>
    </source>
</evidence>
<dbReference type="EMBL" id="BARU01029376">
    <property type="protein sequence ID" value="GAH66187.1"/>
    <property type="molecule type" value="Genomic_DNA"/>
</dbReference>
<organism evidence="6">
    <name type="scientific">marine sediment metagenome</name>
    <dbReference type="NCBI Taxonomy" id="412755"/>
    <lineage>
        <taxon>unclassified sequences</taxon>
        <taxon>metagenomes</taxon>
        <taxon>ecological metagenomes</taxon>
    </lineage>
</organism>
<dbReference type="AlphaFoldDB" id="X1H9W7"/>
<gene>
    <name evidence="6" type="ORF">S03H2_46736</name>
</gene>
<protein>
    <recommendedName>
        <fullName evidence="5">Radical SAM core domain-containing protein</fullName>
    </recommendedName>
</protein>
<evidence type="ECO:0000256" key="2">
    <source>
        <dbReference type="ARBA" id="ARBA00022723"/>
    </source>
</evidence>
<feature type="domain" description="Radical SAM core" evidence="5">
    <location>
        <begin position="1"/>
        <end position="193"/>
    </location>
</feature>
<dbReference type="Pfam" id="PF04055">
    <property type="entry name" value="Radical_SAM"/>
    <property type="match status" value="1"/>
</dbReference>
<comment type="caution">
    <text evidence="6">The sequence shown here is derived from an EMBL/GenBank/DDBJ whole genome shotgun (WGS) entry which is preliminary data.</text>
</comment>
<dbReference type="GO" id="GO:0051536">
    <property type="term" value="F:iron-sulfur cluster binding"/>
    <property type="evidence" value="ECO:0007669"/>
    <property type="project" value="UniProtKB-KW"/>
</dbReference>
<dbReference type="SUPFAM" id="SSF102114">
    <property type="entry name" value="Radical SAM enzymes"/>
    <property type="match status" value="1"/>
</dbReference>
<dbReference type="InterPro" id="IPR013785">
    <property type="entry name" value="Aldolase_TIM"/>
</dbReference>
<name>X1H9W7_9ZZZZ</name>
<proteinExistence type="predicted"/>
<dbReference type="GO" id="GO:0003824">
    <property type="term" value="F:catalytic activity"/>
    <property type="evidence" value="ECO:0007669"/>
    <property type="project" value="InterPro"/>
</dbReference>
<dbReference type="Pfam" id="PF13186">
    <property type="entry name" value="SPASM"/>
    <property type="match status" value="1"/>
</dbReference>
<dbReference type="PANTHER" id="PTHR11228:SF7">
    <property type="entry name" value="PQQA PEPTIDE CYCLASE"/>
    <property type="match status" value="1"/>
</dbReference>
<dbReference type="InterPro" id="IPR050377">
    <property type="entry name" value="Radical_SAM_PqqE_MftC-like"/>
</dbReference>